<feature type="region of interest" description="Disordered" evidence="1">
    <location>
        <begin position="96"/>
        <end position="136"/>
    </location>
</feature>
<name>A0A2V1H4S8_9GAMM</name>
<protein>
    <submittedName>
        <fullName evidence="2">Uncharacterized protein</fullName>
    </submittedName>
</protein>
<dbReference type="OrthoDB" id="6196953at2"/>
<dbReference type="Proteomes" id="UP000244906">
    <property type="component" value="Unassembled WGS sequence"/>
</dbReference>
<proteinExistence type="predicted"/>
<sequence length="136" mass="15673">MSIFTDLLKVQRLTMPKKTENNFQDRSWLIDRSNLTRVRSIRKSILAEFGVDIQLSQSDLLEQLHRYASKSRDLNLPPMIDHLIDASHSSLAKLSLPKPSTKAIEQSYHHQQEVSPKPKPATNKKAQRIYRGQLVN</sequence>
<organism evidence="2 3">
    <name type="scientific">Pelagibaculum spongiae</name>
    <dbReference type="NCBI Taxonomy" id="2080658"/>
    <lineage>
        <taxon>Bacteria</taxon>
        <taxon>Pseudomonadati</taxon>
        <taxon>Pseudomonadota</taxon>
        <taxon>Gammaproteobacteria</taxon>
        <taxon>Oceanospirillales</taxon>
        <taxon>Pelagibaculum</taxon>
    </lineage>
</organism>
<keyword evidence="3" id="KW-1185">Reference proteome</keyword>
<gene>
    <name evidence="2" type="ORF">DC094_04230</name>
</gene>
<dbReference type="AlphaFoldDB" id="A0A2V1H4S8"/>
<accession>A0A2V1H4S8</accession>
<reference evidence="2 3" key="1">
    <citation type="submission" date="2018-04" db="EMBL/GenBank/DDBJ databases">
        <title>Thalassorhabdus spongiae gen. nov., sp. nov., isolated from a marine sponge in South-West Iceland.</title>
        <authorList>
            <person name="Knobloch S."/>
            <person name="Daussin A."/>
            <person name="Johannsson R."/>
            <person name="Marteinsson V.T."/>
        </authorList>
    </citation>
    <scope>NUCLEOTIDE SEQUENCE [LARGE SCALE GENOMIC DNA]</scope>
    <source>
        <strain evidence="2 3">Hp12</strain>
    </source>
</reference>
<comment type="caution">
    <text evidence="2">The sequence shown here is derived from an EMBL/GenBank/DDBJ whole genome shotgun (WGS) entry which is preliminary data.</text>
</comment>
<evidence type="ECO:0000313" key="3">
    <source>
        <dbReference type="Proteomes" id="UP000244906"/>
    </source>
</evidence>
<dbReference type="RefSeq" id="WP_116685814.1">
    <property type="nucleotide sequence ID" value="NZ_CAWNYD010000001.1"/>
</dbReference>
<evidence type="ECO:0000256" key="1">
    <source>
        <dbReference type="SAM" id="MobiDB-lite"/>
    </source>
</evidence>
<evidence type="ECO:0000313" key="2">
    <source>
        <dbReference type="EMBL" id="PVZ72228.1"/>
    </source>
</evidence>
<dbReference type="EMBL" id="QDDL01000001">
    <property type="protein sequence ID" value="PVZ72228.1"/>
    <property type="molecule type" value="Genomic_DNA"/>
</dbReference>